<dbReference type="InterPro" id="IPR011992">
    <property type="entry name" value="EF-hand-dom_pair"/>
</dbReference>
<dbReference type="PROSITE" id="PS00018">
    <property type="entry name" value="EF_HAND_1"/>
    <property type="match status" value="1"/>
</dbReference>
<evidence type="ECO:0000313" key="5">
    <source>
        <dbReference type="Proteomes" id="UP000018851"/>
    </source>
</evidence>
<dbReference type="Gene3D" id="1.10.238.10">
    <property type="entry name" value="EF-hand"/>
    <property type="match status" value="1"/>
</dbReference>
<keyword evidence="5" id="KW-1185">Reference proteome</keyword>
<feature type="region of interest" description="Disordered" evidence="1">
    <location>
        <begin position="56"/>
        <end position="76"/>
    </location>
</feature>
<feature type="signal peptide" evidence="2">
    <location>
        <begin position="1"/>
        <end position="19"/>
    </location>
</feature>
<keyword evidence="2" id="KW-0732">Signal</keyword>
<feature type="compositionally biased region" description="Basic and acidic residues" evidence="1">
    <location>
        <begin position="56"/>
        <end position="67"/>
    </location>
</feature>
<organism evidence="4 5">
    <name type="scientific">Sphingomonas sanxanigenens DSM 19645 = NX02</name>
    <dbReference type="NCBI Taxonomy" id="1123269"/>
    <lineage>
        <taxon>Bacteria</taxon>
        <taxon>Pseudomonadati</taxon>
        <taxon>Pseudomonadota</taxon>
        <taxon>Alphaproteobacteria</taxon>
        <taxon>Sphingomonadales</taxon>
        <taxon>Sphingomonadaceae</taxon>
        <taxon>Sphingomonas</taxon>
    </lineage>
</organism>
<dbReference type="EMBL" id="CP006644">
    <property type="protein sequence ID" value="AHE53491.1"/>
    <property type="molecule type" value="Genomic_DNA"/>
</dbReference>
<evidence type="ECO:0000313" key="4">
    <source>
        <dbReference type="EMBL" id="AHE53491.1"/>
    </source>
</evidence>
<accession>W0A8V1</accession>
<dbReference type="InterPro" id="IPR002048">
    <property type="entry name" value="EF_hand_dom"/>
</dbReference>
<proteinExistence type="predicted"/>
<feature type="domain" description="EF-hand" evidence="3">
    <location>
        <begin position="41"/>
        <end position="56"/>
    </location>
</feature>
<dbReference type="InterPro" id="IPR018247">
    <property type="entry name" value="EF_Hand_1_Ca_BS"/>
</dbReference>
<dbReference type="SUPFAM" id="SSF47473">
    <property type="entry name" value="EF-hand"/>
    <property type="match status" value="1"/>
</dbReference>
<name>W0A8V1_9SPHN</name>
<sequence length="119" mass="12698">MNLITMAAALLAMPIPALAAGEGEGVSLADFQAAGRQRLLRADANGDAKISKEEWAAGRKNAKRDPSRMFGRLDANGDGQLEASEIDTLLARRFKRLDANGDGMVMPEERTAGRKAADD</sequence>
<reference evidence="4 5" key="1">
    <citation type="submission" date="2013-07" db="EMBL/GenBank/DDBJ databases">
        <title>Completed genome of Sphingomonas sanxanigenens NX02.</title>
        <authorList>
            <person name="Ma T."/>
            <person name="Huang H."/>
            <person name="Wu M."/>
            <person name="Li X."/>
            <person name="Li G."/>
        </authorList>
    </citation>
    <scope>NUCLEOTIDE SEQUENCE [LARGE SCALE GENOMIC DNA]</scope>
    <source>
        <strain evidence="4 5">NX02</strain>
    </source>
</reference>
<dbReference type="KEGG" id="ssan:NX02_08840"/>
<protein>
    <recommendedName>
        <fullName evidence="3">EF-hand domain-containing protein</fullName>
    </recommendedName>
</protein>
<gene>
    <name evidence="4" type="ORF">NX02_08840</name>
</gene>
<dbReference type="PATRIC" id="fig|1123269.5.peg.1734"/>
<dbReference type="Pfam" id="PF13202">
    <property type="entry name" value="EF-hand_5"/>
    <property type="match status" value="3"/>
</dbReference>
<dbReference type="HOGENOM" id="CLU_1882008_0_0_5"/>
<dbReference type="Proteomes" id="UP000018851">
    <property type="component" value="Chromosome"/>
</dbReference>
<dbReference type="GO" id="GO:0005509">
    <property type="term" value="F:calcium ion binding"/>
    <property type="evidence" value="ECO:0007669"/>
    <property type="project" value="InterPro"/>
</dbReference>
<dbReference type="AlphaFoldDB" id="W0A8V1"/>
<evidence type="ECO:0000259" key="3">
    <source>
        <dbReference type="Pfam" id="PF13202"/>
    </source>
</evidence>
<evidence type="ECO:0000256" key="2">
    <source>
        <dbReference type="SAM" id="SignalP"/>
    </source>
</evidence>
<dbReference type="STRING" id="1123269.NX02_08840"/>
<feature type="chain" id="PRO_5004785189" description="EF-hand domain-containing protein" evidence="2">
    <location>
        <begin position="20"/>
        <end position="119"/>
    </location>
</feature>
<feature type="domain" description="EF-hand" evidence="3">
    <location>
        <begin position="69"/>
        <end position="89"/>
    </location>
</feature>
<feature type="domain" description="EF-hand" evidence="3">
    <location>
        <begin position="93"/>
        <end position="105"/>
    </location>
</feature>
<evidence type="ECO:0000256" key="1">
    <source>
        <dbReference type="SAM" id="MobiDB-lite"/>
    </source>
</evidence>